<keyword evidence="3" id="KW-1185">Reference proteome</keyword>
<dbReference type="EMBL" id="SDAQ01000018">
    <property type="protein sequence ID" value="KAI3555404.1"/>
    <property type="molecule type" value="Genomic_DNA"/>
</dbReference>
<sequence length="97" mass="10612">MVRPAPYFKTCPCPSVASTSSPPICTRSSPFQPPLLHPTSCLSVSDNPLLLSQTPPIYYETLSRSLNRSFPKPPAPPPPCRDERQQVGQTTADEETT</sequence>
<comment type="caution">
    <text evidence="2">The sequence shown here is derived from an EMBL/GenBank/DDBJ whole genome shotgun (WGS) entry which is preliminary data.</text>
</comment>
<proteinExistence type="predicted"/>
<organism evidence="2 3">
    <name type="scientific">Colletotrichum abscissum</name>
    <dbReference type="NCBI Taxonomy" id="1671311"/>
    <lineage>
        <taxon>Eukaryota</taxon>
        <taxon>Fungi</taxon>
        <taxon>Dikarya</taxon>
        <taxon>Ascomycota</taxon>
        <taxon>Pezizomycotina</taxon>
        <taxon>Sordariomycetes</taxon>
        <taxon>Hypocreomycetidae</taxon>
        <taxon>Glomerellales</taxon>
        <taxon>Glomerellaceae</taxon>
        <taxon>Colletotrichum</taxon>
        <taxon>Colletotrichum acutatum species complex</taxon>
    </lineage>
</organism>
<accession>A0A9P9XKA8</accession>
<gene>
    <name evidence="2" type="ORF">CABS02_04504</name>
</gene>
<evidence type="ECO:0000313" key="2">
    <source>
        <dbReference type="EMBL" id="KAI3555404.1"/>
    </source>
</evidence>
<name>A0A9P9XKA8_9PEZI</name>
<protein>
    <submittedName>
        <fullName evidence="2">Uncharacterized protein</fullName>
    </submittedName>
</protein>
<reference evidence="2" key="1">
    <citation type="submission" date="2019-01" db="EMBL/GenBank/DDBJ databases">
        <title>Colletotrichum abscissum LGMF1257.</title>
        <authorList>
            <person name="Baroncelli R."/>
        </authorList>
    </citation>
    <scope>NUCLEOTIDE SEQUENCE</scope>
    <source>
        <strain evidence="2">Ca142</strain>
    </source>
</reference>
<feature type="region of interest" description="Disordered" evidence="1">
    <location>
        <begin position="62"/>
        <end position="97"/>
    </location>
</feature>
<dbReference type="AlphaFoldDB" id="A0A9P9XKA8"/>
<evidence type="ECO:0000256" key="1">
    <source>
        <dbReference type="SAM" id="MobiDB-lite"/>
    </source>
</evidence>
<dbReference type="Proteomes" id="UP001056436">
    <property type="component" value="Unassembled WGS sequence"/>
</dbReference>
<evidence type="ECO:0000313" key="3">
    <source>
        <dbReference type="Proteomes" id="UP001056436"/>
    </source>
</evidence>